<dbReference type="PANTHER" id="PTHR24343">
    <property type="entry name" value="SERINE/THREONINE KINASE"/>
    <property type="match status" value="1"/>
</dbReference>
<evidence type="ECO:0000313" key="11">
    <source>
        <dbReference type="Proteomes" id="UP000794436"/>
    </source>
</evidence>
<keyword evidence="4" id="KW-0547">Nucleotide-binding</keyword>
<dbReference type="OrthoDB" id="4062651at2759"/>
<evidence type="ECO:0000256" key="7">
    <source>
        <dbReference type="ARBA" id="ARBA00047899"/>
    </source>
</evidence>
<dbReference type="SUPFAM" id="SSF56112">
    <property type="entry name" value="Protein kinase-like (PK-like)"/>
    <property type="match status" value="1"/>
</dbReference>
<comment type="catalytic activity">
    <reaction evidence="8">
        <text>L-seryl-[protein] + ATP = O-phospho-L-seryl-[protein] + ADP + H(+)</text>
        <dbReference type="Rhea" id="RHEA:17989"/>
        <dbReference type="Rhea" id="RHEA-COMP:9863"/>
        <dbReference type="Rhea" id="RHEA-COMP:11604"/>
        <dbReference type="ChEBI" id="CHEBI:15378"/>
        <dbReference type="ChEBI" id="CHEBI:29999"/>
        <dbReference type="ChEBI" id="CHEBI:30616"/>
        <dbReference type="ChEBI" id="CHEBI:83421"/>
        <dbReference type="ChEBI" id="CHEBI:456216"/>
        <dbReference type="EC" id="2.7.11.1"/>
    </reaction>
</comment>
<dbReference type="PROSITE" id="PS00109">
    <property type="entry name" value="PROTEIN_KINASE_TYR"/>
    <property type="match status" value="1"/>
</dbReference>
<evidence type="ECO:0000259" key="9">
    <source>
        <dbReference type="PROSITE" id="PS50011"/>
    </source>
</evidence>
<proteinExistence type="predicted"/>
<evidence type="ECO:0000256" key="2">
    <source>
        <dbReference type="ARBA" id="ARBA00022527"/>
    </source>
</evidence>
<accession>A0A8K1FDY0</accession>
<evidence type="ECO:0000256" key="5">
    <source>
        <dbReference type="ARBA" id="ARBA00022777"/>
    </source>
</evidence>
<reference evidence="10" key="1">
    <citation type="submission" date="2019-03" db="EMBL/GenBank/DDBJ databases">
        <title>Long read genome sequence of the mycoparasitic Pythium oligandrum ATCC 38472 isolated from sugarbeet rhizosphere.</title>
        <authorList>
            <person name="Gaulin E."/>
        </authorList>
    </citation>
    <scope>NUCLEOTIDE SEQUENCE</scope>
    <source>
        <strain evidence="10">ATCC 38472_TT</strain>
    </source>
</reference>
<dbReference type="Proteomes" id="UP000794436">
    <property type="component" value="Unassembled WGS sequence"/>
</dbReference>
<dbReference type="GO" id="GO:0004674">
    <property type="term" value="F:protein serine/threonine kinase activity"/>
    <property type="evidence" value="ECO:0007669"/>
    <property type="project" value="UniProtKB-KW"/>
</dbReference>
<protein>
    <recommendedName>
        <fullName evidence="1">non-specific serine/threonine protein kinase</fullName>
        <ecNumber evidence="1">2.7.11.1</ecNumber>
    </recommendedName>
</protein>
<evidence type="ECO:0000313" key="10">
    <source>
        <dbReference type="EMBL" id="TMW56057.1"/>
    </source>
</evidence>
<dbReference type="InterPro" id="IPR011009">
    <property type="entry name" value="Kinase-like_dom_sf"/>
</dbReference>
<comment type="catalytic activity">
    <reaction evidence="7">
        <text>L-threonyl-[protein] + ATP = O-phospho-L-threonyl-[protein] + ADP + H(+)</text>
        <dbReference type="Rhea" id="RHEA:46608"/>
        <dbReference type="Rhea" id="RHEA-COMP:11060"/>
        <dbReference type="Rhea" id="RHEA-COMP:11605"/>
        <dbReference type="ChEBI" id="CHEBI:15378"/>
        <dbReference type="ChEBI" id="CHEBI:30013"/>
        <dbReference type="ChEBI" id="CHEBI:30616"/>
        <dbReference type="ChEBI" id="CHEBI:61977"/>
        <dbReference type="ChEBI" id="CHEBI:456216"/>
        <dbReference type="EC" id="2.7.11.1"/>
    </reaction>
</comment>
<keyword evidence="2" id="KW-0723">Serine/threonine-protein kinase</keyword>
<keyword evidence="11" id="KW-1185">Reference proteome</keyword>
<feature type="domain" description="Protein kinase" evidence="9">
    <location>
        <begin position="96"/>
        <end position="442"/>
    </location>
</feature>
<dbReference type="SMART" id="SM00220">
    <property type="entry name" value="S_TKc"/>
    <property type="match status" value="1"/>
</dbReference>
<dbReference type="PROSITE" id="PS50011">
    <property type="entry name" value="PROTEIN_KINASE_DOM"/>
    <property type="match status" value="1"/>
</dbReference>
<evidence type="ECO:0000256" key="1">
    <source>
        <dbReference type="ARBA" id="ARBA00012513"/>
    </source>
</evidence>
<evidence type="ECO:0000256" key="8">
    <source>
        <dbReference type="ARBA" id="ARBA00048679"/>
    </source>
</evidence>
<gene>
    <name evidence="10" type="ORF">Poli38472_008705</name>
</gene>
<sequence>MEEDTPMDPPLTKEERNNQIEVGVKDVYKIFVGNQRRNVYEPFHHTLQARKEFTMLQLRHYFSTHPARDEEAKSEDEVGAHEGTLVAVLFDPLEHVPSKKPLAECRVGLVDFAYFFGHSVNKNTGEPKVAVHPVAFKTMDRAQLQAQHEDTERERAVMRRLRAEGFRKKRADPLSSDAPRRFTHAYEHFPQWCFYEDAQNQYMVTDFAANGSLVQYTSKRLRDYSVETTHLTAESGLLDTVVGHRVIKNLWREEALSIFSGIVRAVSFMHSRGVCHLDLSPENVVIDALSNPILVDFGSSEVEDSSGLVGRGRPILCKLHFRPPEMNAHRRNLAQSPGVNGRAADMYSLGVILYWLLFIHPNQGQKAVDPVRCDTNWLTNLVSHVQTPAASHDQGDCGICKSSVPLPADVYKLFQGLLIRDPDERISAASLFEEIGPLHVQIQGKLSERSLAVFERSQNN</sequence>
<dbReference type="CDD" id="cd00180">
    <property type="entry name" value="PKc"/>
    <property type="match status" value="1"/>
</dbReference>
<keyword evidence="5" id="KW-0418">Kinase</keyword>
<keyword evidence="3" id="KW-0808">Transferase</keyword>
<evidence type="ECO:0000256" key="4">
    <source>
        <dbReference type="ARBA" id="ARBA00022741"/>
    </source>
</evidence>
<evidence type="ECO:0000256" key="3">
    <source>
        <dbReference type="ARBA" id="ARBA00022679"/>
    </source>
</evidence>
<dbReference type="EMBL" id="SPLM01000146">
    <property type="protein sequence ID" value="TMW56057.1"/>
    <property type="molecule type" value="Genomic_DNA"/>
</dbReference>
<dbReference type="PANTHER" id="PTHR24343:SF547">
    <property type="entry name" value="PROTEIN KINASE DOMAIN-CONTAINING PROTEIN"/>
    <property type="match status" value="1"/>
</dbReference>
<dbReference type="GO" id="GO:0005524">
    <property type="term" value="F:ATP binding"/>
    <property type="evidence" value="ECO:0007669"/>
    <property type="project" value="UniProtKB-KW"/>
</dbReference>
<evidence type="ECO:0000256" key="6">
    <source>
        <dbReference type="ARBA" id="ARBA00022840"/>
    </source>
</evidence>
<name>A0A8K1FDY0_PYTOL</name>
<dbReference type="InterPro" id="IPR008266">
    <property type="entry name" value="Tyr_kinase_AS"/>
</dbReference>
<dbReference type="Gene3D" id="1.10.510.10">
    <property type="entry name" value="Transferase(Phosphotransferase) domain 1"/>
    <property type="match status" value="1"/>
</dbReference>
<comment type="caution">
    <text evidence="10">The sequence shown here is derived from an EMBL/GenBank/DDBJ whole genome shotgun (WGS) entry which is preliminary data.</text>
</comment>
<dbReference type="InterPro" id="IPR000719">
    <property type="entry name" value="Prot_kinase_dom"/>
</dbReference>
<dbReference type="EC" id="2.7.11.1" evidence="1"/>
<dbReference type="AlphaFoldDB" id="A0A8K1FDY0"/>
<organism evidence="10 11">
    <name type="scientific">Pythium oligandrum</name>
    <name type="common">Mycoparasitic fungus</name>
    <dbReference type="NCBI Taxonomy" id="41045"/>
    <lineage>
        <taxon>Eukaryota</taxon>
        <taxon>Sar</taxon>
        <taxon>Stramenopiles</taxon>
        <taxon>Oomycota</taxon>
        <taxon>Peronosporomycetes</taxon>
        <taxon>Pythiales</taxon>
        <taxon>Pythiaceae</taxon>
        <taxon>Pythium</taxon>
    </lineage>
</organism>
<dbReference type="Pfam" id="PF00069">
    <property type="entry name" value="Pkinase"/>
    <property type="match status" value="1"/>
</dbReference>
<keyword evidence="6" id="KW-0067">ATP-binding</keyword>